<evidence type="ECO:0000256" key="1">
    <source>
        <dbReference type="SAM" id="MobiDB-lite"/>
    </source>
</evidence>
<organism evidence="2">
    <name type="scientific">uncultured Caudovirales phage</name>
    <dbReference type="NCBI Taxonomy" id="2100421"/>
    <lineage>
        <taxon>Viruses</taxon>
        <taxon>Duplodnaviria</taxon>
        <taxon>Heunggongvirae</taxon>
        <taxon>Uroviricota</taxon>
        <taxon>Caudoviricetes</taxon>
        <taxon>Peduoviridae</taxon>
        <taxon>Maltschvirus</taxon>
        <taxon>Maltschvirus maltsch</taxon>
    </lineage>
</organism>
<reference evidence="2" key="1">
    <citation type="submission" date="2020-04" db="EMBL/GenBank/DDBJ databases">
        <authorList>
            <person name="Chiriac C."/>
            <person name="Salcher M."/>
            <person name="Ghai R."/>
            <person name="Kavagutti S V."/>
        </authorList>
    </citation>
    <scope>NUCLEOTIDE SEQUENCE</scope>
</reference>
<protein>
    <submittedName>
        <fullName evidence="2">Phage P22-like portal protein</fullName>
    </submittedName>
</protein>
<name>A0A6J5L1S5_9CAUD</name>
<dbReference type="Pfam" id="PF16510">
    <property type="entry name" value="P22_portal"/>
    <property type="match status" value="1"/>
</dbReference>
<proteinExistence type="predicted"/>
<accession>A0A6J5L1S5</accession>
<gene>
    <name evidence="2" type="ORF">UFOVP100_45</name>
</gene>
<sequence>MHKFTEIAFYLTQRMGNEMEIIAEQLAIDEVNSMNDELLSRLQEAGIDEAEVLKQARDDMVLWDGYFGENSVRGKDDMNFLLRDQWSAVERSEFSRLFKPAMTFNKLYDVTKKVVGEQRKNKPDLMVRSLTGKSSQKQIDLRADLVRTISYQSQNDLVYQTAFKQSLMMGYGAFEICLEYENPRSFNQIIRYELIPDVTRTSFDPTAMKPHKGDGNFCARQYVYTKEEFYATYPHILNPVSYADPRSLLDFQWETRDTIVVCKYTRKEWFPVKLYLLSDGKTVSEDEWEEMQDDIKMQTQLADASEVVGDIIRKNIPEIVGERMSKDYKIRQYVLTQNQIIQYNDWPSKYLPIIFVDGDSNFINGQQYTRSFIHEAKDSQKFVNYVGSEIAAEIKNRRREQWIGTPDNILGNEQMWRNPELQSGILIAKPDPKTGAMPNKLPPWELSPTLLQQFQRGSQDMREILGFSENEALQGHDMSGKARRERKLEGSMSAYVWFDNLNQSIEQGGRVVLDLLPVIVGENERHMVVSKADGRTDTITLNKQSGEDNNGNPVLENVLDAGNYDIEIDTGPSFAVQKSEALEFFQQTLQANPQVFPLIADLWASNLDIEKRQQVVDRFKTMVPPEILAKEEGKPPPPKQPNPQEMMAQQQLQAQQQQMMMNEQKMKLEEQALMERAEELKIRKEKHMLDQAEMILKAQEMQSKMGLEQQKIKVEHGKLLLDADRTEKDFSSKIASVLSDLHKHNNPHHKG</sequence>
<evidence type="ECO:0000313" key="2">
    <source>
        <dbReference type="EMBL" id="CAB4128584.1"/>
    </source>
</evidence>
<dbReference type="EMBL" id="LR796229">
    <property type="protein sequence ID" value="CAB4128584.1"/>
    <property type="molecule type" value="Genomic_DNA"/>
</dbReference>
<dbReference type="InterPro" id="IPR032427">
    <property type="entry name" value="P22_portal"/>
</dbReference>
<feature type="region of interest" description="Disordered" evidence="1">
    <location>
        <begin position="628"/>
        <end position="652"/>
    </location>
</feature>
<feature type="compositionally biased region" description="Low complexity" evidence="1">
    <location>
        <begin position="642"/>
        <end position="652"/>
    </location>
</feature>